<sequence>MPERYALTVTNKMLSINGIAI</sequence>
<evidence type="ECO:0000313" key="1">
    <source>
        <dbReference type="EMBL" id="MBW86817.1"/>
    </source>
</evidence>
<organism evidence="1">
    <name type="scientific">Rhizophora mucronata</name>
    <name type="common">Asiatic mangrove</name>
    <dbReference type="NCBI Taxonomy" id="61149"/>
    <lineage>
        <taxon>Eukaryota</taxon>
        <taxon>Viridiplantae</taxon>
        <taxon>Streptophyta</taxon>
        <taxon>Embryophyta</taxon>
        <taxon>Tracheophyta</taxon>
        <taxon>Spermatophyta</taxon>
        <taxon>Magnoliopsida</taxon>
        <taxon>eudicotyledons</taxon>
        <taxon>Gunneridae</taxon>
        <taxon>Pentapetalae</taxon>
        <taxon>rosids</taxon>
        <taxon>fabids</taxon>
        <taxon>Malpighiales</taxon>
        <taxon>Rhizophoraceae</taxon>
        <taxon>Rhizophora</taxon>
    </lineage>
</organism>
<protein>
    <submittedName>
        <fullName evidence="1">Uncharacterized protein</fullName>
    </submittedName>
</protein>
<name>A0A2P2J029_RHIMU</name>
<proteinExistence type="predicted"/>
<accession>A0A2P2J029</accession>
<dbReference type="AlphaFoldDB" id="A0A2P2J029"/>
<dbReference type="EMBL" id="GGEC01006334">
    <property type="protein sequence ID" value="MBW86817.1"/>
    <property type="molecule type" value="Transcribed_RNA"/>
</dbReference>
<reference evidence="1" key="1">
    <citation type="submission" date="2018-02" db="EMBL/GenBank/DDBJ databases">
        <title>Rhizophora mucronata_Transcriptome.</title>
        <authorList>
            <person name="Meera S.P."/>
            <person name="Sreeshan A."/>
            <person name="Augustine A."/>
        </authorList>
    </citation>
    <scope>NUCLEOTIDE SEQUENCE</scope>
    <source>
        <tissue evidence="1">Leaf</tissue>
    </source>
</reference>